<evidence type="ECO:0000313" key="8">
    <source>
        <dbReference type="Proteomes" id="UP001590951"/>
    </source>
</evidence>
<reference evidence="7 8" key="1">
    <citation type="submission" date="2024-09" db="EMBL/GenBank/DDBJ databases">
        <title>Rethinking Asexuality: The Enigmatic Case of Functional Sexual Genes in Lepraria (Stereocaulaceae).</title>
        <authorList>
            <person name="Doellman M."/>
            <person name="Sun Y."/>
            <person name="Barcenas-Pena A."/>
            <person name="Lumbsch H.T."/>
            <person name="Grewe F."/>
        </authorList>
    </citation>
    <scope>NUCLEOTIDE SEQUENCE [LARGE SCALE GENOMIC DNA]</scope>
    <source>
        <strain evidence="7 8">Grewe 0041</strain>
    </source>
</reference>
<dbReference type="Proteomes" id="UP001590951">
    <property type="component" value="Unassembled WGS sequence"/>
</dbReference>
<evidence type="ECO:0000256" key="3">
    <source>
        <dbReference type="ARBA" id="ARBA00023015"/>
    </source>
</evidence>
<sequence>MLGRISLIADTSSYLQCDGYSVYGGAPNASRAKRERALALSHHRNGDISNFSKSSDMALLSNPSLSGLAKDNERRAFNFFRSRTSTQLPGFFASEIWDRSILQATFHEPAIRHAVLALGCLHEVFERSDKSILKQTVGCKFALEQYNLAITHLVKPAMKCQQAIDVCLIACMLFCCFEALRGHHGSALSHVTSGVKILSEVQLDAENRPTHSTLAISPQSYVTLENLEVIFNRLNTQASQASHPTISLSLGKTPMQPVFEHTG</sequence>
<name>A0ABR4BAC4_9LECA</name>
<gene>
    <name evidence="7" type="ORF">ABVK25_005113</name>
</gene>
<evidence type="ECO:0000256" key="6">
    <source>
        <dbReference type="ARBA" id="ARBA00023242"/>
    </source>
</evidence>
<evidence type="ECO:0000256" key="1">
    <source>
        <dbReference type="ARBA" id="ARBA00022723"/>
    </source>
</evidence>
<keyword evidence="2" id="KW-0862">Zinc</keyword>
<evidence type="ECO:0000256" key="2">
    <source>
        <dbReference type="ARBA" id="ARBA00022833"/>
    </source>
</evidence>
<keyword evidence="1" id="KW-0479">Metal-binding</keyword>
<keyword evidence="6" id="KW-0539">Nucleus</keyword>
<dbReference type="PANTHER" id="PTHR36206:SF4">
    <property type="entry name" value="HYPOTHETICAL CONSERVED PROTEIN (EUROFUNG)-RELATED"/>
    <property type="match status" value="1"/>
</dbReference>
<evidence type="ECO:0000256" key="4">
    <source>
        <dbReference type="ARBA" id="ARBA00023125"/>
    </source>
</evidence>
<comment type="caution">
    <text evidence="7">The sequence shown here is derived from an EMBL/GenBank/DDBJ whole genome shotgun (WGS) entry which is preliminary data.</text>
</comment>
<organism evidence="7 8">
    <name type="scientific">Lepraria finkii</name>
    <dbReference type="NCBI Taxonomy" id="1340010"/>
    <lineage>
        <taxon>Eukaryota</taxon>
        <taxon>Fungi</taxon>
        <taxon>Dikarya</taxon>
        <taxon>Ascomycota</taxon>
        <taxon>Pezizomycotina</taxon>
        <taxon>Lecanoromycetes</taxon>
        <taxon>OSLEUM clade</taxon>
        <taxon>Lecanoromycetidae</taxon>
        <taxon>Lecanorales</taxon>
        <taxon>Lecanorineae</taxon>
        <taxon>Stereocaulaceae</taxon>
        <taxon>Lepraria</taxon>
    </lineage>
</organism>
<protein>
    <submittedName>
        <fullName evidence="7">Uncharacterized protein</fullName>
    </submittedName>
</protein>
<keyword evidence="8" id="KW-1185">Reference proteome</keyword>
<dbReference type="InterPro" id="IPR052360">
    <property type="entry name" value="Transcr_Regulatory_Proteins"/>
</dbReference>
<keyword evidence="3" id="KW-0805">Transcription regulation</keyword>
<keyword evidence="4" id="KW-0238">DNA-binding</keyword>
<evidence type="ECO:0000256" key="5">
    <source>
        <dbReference type="ARBA" id="ARBA00023163"/>
    </source>
</evidence>
<evidence type="ECO:0000313" key="7">
    <source>
        <dbReference type="EMBL" id="KAL2054809.1"/>
    </source>
</evidence>
<dbReference type="EMBL" id="JBHFEH010000014">
    <property type="protein sequence ID" value="KAL2054809.1"/>
    <property type="molecule type" value="Genomic_DNA"/>
</dbReference>
<dbReference type="PANTHER" id="PTHR36206">
    <property type="entry name" value="ASPERCRYPTIN BIOSYNTHESIS CLUSTER-SPECIFIC TRANSCRIPTION REGULATOR ATNN-RELATED"/>
    <property type="match status" value="1"/>
</dbReference>
<keyword evidence="5" id="KW-0804">Transcription</keyword>
<accession>A0ABR4BAC4</accession>
<proteinExistence type="predicted"/>